<evidence type="ECO:0000256" key="1">
    <source>
        <dbReference type="SAM" id="MobiDB-lite"/>
    </source>
</evidence>
<evidence type="ECO:0000313" key="4">
    <source>
        <dbReference type="Proteomes" id="UP001205740"/>
    </source>
</evidence>
<dbReference type="Pfam" id="PF20381">
    <property type="entry name" value="Rv1476"/>
    <property type="match status" value="1"/>
</dbReference>
<gene>
    <name evidence="3" type="ORF">LX12_000396</name>
</gene>
<feature type="compositionally biased region" description="Basic and acidic residues" evidence="1">
    <location>
        <begin position="200"/>
        <end position="209"/>
    </location>
</feature>
<accession>A0ABT1H0B9</accession>
<proteinExistence type="predicted"/>
<dbReference type="EMBL" id="JAMTCG010000001">
    <property type="protein sequence ID" value="MCP2159232.1"/>
    <property type="molecule type" value="Genomic_DNA"/>
</dbReference>
<sequence length="209" mass="21680">MTVGMQIAGTDPADVRGILHSAPAFTVIPEDVDLGSIAKDLAGDHVSAPSGDVAGLERVVAEAKAKGHDMNFVVLEQAQPNFTYYRDIATALQKQTGGTVVVFGPDTVGTASDDFSRVQLEQAQDNLTVSQPATGAQQMLDRMTEQTQIPWTVVTLVLVAVVAVGAVVARVLQVRRRRAAAPSGATSSEASAAVSGGVGTEDRDTPPTA</sequence>
<reference evidence="3 4" key="1">
    <citation type="submission" date="2022-06" db="EMBL/GenBank/DDBJ databases">
        <title>Genomic Encyclopedia of Archaeal and Bacterial Type Strains, Phase II (KMG-II): from individual species to whole genera.</title>
        <authorList>
            <person name="Goeker M."/>
        </authorList>
    </citation>
    <scope>NUCLEOTIDE SEQUENCE [LARGE SCALE GENOMIC DNA]</scope>
    <source>
        <strain evidence="3 4">DSM 45037</strain>
    </source>
</reference>
<comment type="caution">
    <text evidence="3">The sequence shown here is derived from an EMBL/GenBank/DDBJ whole genome shotgun (WGS) entry which is preliminary data.</text>
</comment>
<dbReference type="Proteomes" id="UP001205740">
    <property type="component" value="Unassembled WGS sequence"/>
</dbReference>
<feature type="region of interest" description="Disordered" evidence="1">
    <location>
        <begin position="178"/>
        <end position="209"/>
    </location>
</feature>
<evidence type="ECO:0008006" key="5">
    <source>
        <dbReference type="Google" id="ProtNLM"/>
    </source>
</evidence>
<name>A0ABT1H0B9_9NOCA</name>
<keyword evidence="4" id="KW-1185">Reference proteome</keyword>
<dbReference type="InterPro" id="IPR046498">
    <property type="entry name" value="Rv1476-like"/>
</dbReference>
<feature type="transmembrane region" description="Helical" evidence="2">
    <location>
        <begin position="149"/>
        <end position="169"/>
    </location>
</feature>
<keyword evidence="2" id="KW-1133">Transmembrane helix</keyword>
<keyword evidence="2" id="KW-0472">Membrane</keyword>
<keyword evidence="2" id="KW-0812">Transmembrane</keyword>
<evidence type="ECO:0000313" key="3">
    <source>
        <dbReference type="EMBL" id="MCP2159232.1"/>
    </source>
</evidence>
<protein>
    <recommendedName>
        <fullName evidence="5">Secreted protein</fullName>
    </recommendedName>
</protein>
<feature type="compositionally biased region" description="Low complexity" evidence="1">
    <location>
        <begin position="180"/>
        <end position="195"/>
    </location>
</feature>
<organism evidence="3 4">
    <name type="scientific">Williamsia serinedens</name>
    <dbReference type="NCBI Taxonomy" id="391736"/>
    <lineage>
        <taxon>Bacteria</taxon>
        <taxon>Bacillati</taxon>
        <taxon>Actinomycetota</taxon>
        <taxon>Actinomycetes</taxon>
        <taxon>Mycobacteriales</taxon>
        <taxon>Nocardiaceae</taxon>
        <taxon>Williamsia</taxon>
    </lineage>
</organism>
<dbReference type="RefSeq" id="WP_253652817.1">
    <property type="nucleotide sequence ID" value="NZ_BAAAOE010000004.1"/>
</dbReference>
<evidence type="ECO:0000256" key="2">
    <source>
        <dbReference type="SAM" id="Phobius"/>
    </source>
</evidence>